<name>A0A1F8H9P1_9BACT</name>
<evidence type="ECO:0000256" key="1">
    <source>
        <dbReference type="SAM" id="MobiDB-lite"/>
    </source>
</evidence>
<dbReference type="AlphaFoldDB" id="A0A1F8H9P1"/>
<proteinExistence type="predicted"/>
<protein>
    <submittedName>
        <fullName evidence="2">Uncharacterized protein</fullName>
    </submittedName>
</protein>
<dbReference type="EMBL" id="MGKY01000013">
    <property type="protein sequence ID" value="OGN33676.1"/>
    <property type="molecule type" value="Genomic_DNA"/>
</dbReference>
<gene>
    <name evidence="2" type="ORF">A3G51_03615</name>
</gene>
<evidence type="ECO:0000313" key="3">
    <source>
        <dbReference type="Proteomes" id="UP000177745"/>
    </source>
</evidence>
<reference evidence="2 3" key="1">
    <citation type="journal article" date="2016" name="Nat. Commun.">
        <title>Thousands of microbial genomes shed light on interconnected biogeochemical processes in an aquifer system.</title>
        <authorList>
            <person name="Anantharaman K."/>
            <person name="Brown C.T."/>
            <person name="Hug L.A."/>
            <person name="Sharon I."/>
            <person name="Castelle C.J."/>
            <person name="Probst A.J."/>
            <person name="Thomas B.C."/>
            <person name="Singh A."/>
            <person name="Wilkins M.J."/>
            <person name="Karaoz U."/>
            <person name="Brodie E.L."/>
            <person name="Williams K.H."/>
            <person name="Hubbard S.S."/>
            <person name="Banfield J.F."/>
        </authorList>
    </citation>
    <scope>NUCLEOTIDE SEQUENCE [LARGE SCALE GENOMIC DNA]</scope>
</reference>
<dbReference type="Proteomes" id="UP000177745">
    <property type="component" value="Unassembled WGS sequence"/>
</dbReference>
<feature type="region of interest" description="Disordered" evidence="1">
    <location>
        <begin position="19"/>
        <end position="47"/>
    </location>
</feature>
<accession>A0A1F8H9P1</accession>
<organism evidence="2 3">
    <name type="scientific">Candidatus Yanofskybacteria bacterium RIFCSPLOWO2_12_FULL_43_11b</name>
    <dbReference type="NCBI Taxonomy" id="1802710"/>
    <lineage>
        <taxon>Bacteria</taxon>
        <taxon>Candidatus Yanofskyibacteriota</taxon>
    </lineage>
</organism>
<evidence type="ECO:0000313" key="2">
    <source>
        <dbReference type="EMBL" id="OGN33676.1"/>
    </source>
</evidence>
<feature type="region of interest" description="Disordered" evidence="1">
    <location>
        <begin position="254"/>
        <end position="283"/>
    </location>
</feature>
<comment type="caution">
    <text evidence="2">The sequence shown here is derived from an EMBL/GenBank/DDBJ whole genome shotgun (WGS) entry which is preliminary data.</text>
</comment>
<sequence length="283" mass="31144">MARQKIRSVTDRDIAAMAAETPSVLPELSGSSDKDAAVAAESAPPKVKTVTPEGADWLNRDPYGLKRAGLYGKKDRYALRYEELQRHAQFRGTPMGPAELEAIHGADETAPMDGVNCPICSELVTGFVRTALVDRETGDLMRDKQSGNIVYRGQFVAVGPDALNLTVHGAHSGECLFRLRLKRDRNGEVVYEQYTDSRGNQRSKPALLPSQSFDQANARAAGVKASILAKRDERTNQEAAMKSRLGFKVGDAVRHDGFDRGTQFTPKTPRGQSRKQRWAQTDE</sequence>